<dbReference type="PANTHER" id="PTHR11795">
    <property type="entry name" value="BRANCHED-CHAIN AMINO ACID TRANSPORT SYSTEM PERMEASE PROTEIN LIVH"/>
    <property type="match status" value="1"/>
</dbReference>
<keyword evidence="6 9" id="KW-1133">Transmembrane helix</keyword>
<feature type="transmembrane region" description="Helical" evidence="9">
    <location>
        <begin position="98"/>
        <end position="120"/>
    </location>
</feature>
<comment type="subcellular location">
    <subcellularLocation>
        <location evidence="1">Cell membrane</location>
        <topology evidence="1">Multi-pass membrane protein</topology>
    </subcellularLocation>
</comment>
<feature type="transmembrane region" description="Helical" evidence="9">
    <location>
        <begin position="141"/>
        <end position="168"/>
    </location>
</feature>
<protein>
    <submittedName>
        <fullName evidence="10">Branched-chain amino acid ABC transporter permease</fullName>
    </submittedName>
</protein>
<evidence type="ECO:0000256" key="2">
    <source>
        <dbReference type="ARBA" id="ARBA00022448"/>
    </source>
</evidence>
<accession>A0A9J6PE53</accession>
<evidence type="ECO:0000256" key="6">
    <source>
        <dbReference type="ARBA" id="ARBA00022989"/>
    </source>
</evidence>
<dbReference type="InterPro" id="IPR001851">
    <property type="entry name" value="ABC_transp_permease"/>
</dbReference>
<evidence type="ECO:0000256" key="7">
    <source>
        <dbReference type="ARBA" id="ARBA00023136"/>
    </source>
</evidence>
<evidence type="ECO:0000256" key="5">
    <source>
        <dbReference type="ARBA" id="ARBA00022970"/>
    </source>
</evidence>
<reference evidence="10" key="1">
    <citation type="submission" date="2022-06" db="EMBL/GenBank/DDBJ databases">
        <title>Isolation and Genomics of Futiania mangrovii gen. nov., sp. nov., a Rare and Metabolically-versatile member in the Class Alphaproteobacteria.</title>
        <authorList>
            <person name="Liu L."/>
            <person name="Huang W.-C."/>
            <person name="Pan J."/>
            <person name="Li J."/>
            <person name="Huang Y."/>
            <person name="Du H."/>
            <person name="Liu Y."/>
            <person name="Li M."/>
        </authorList>
    </citation>
    <scope>NUCLEOTIDE SEQUENCE</scope>
    <source>
        <strain evidence="10">FT118</strain>
    </source>
</reference>
<dbReference type="RefSeq" id="WP_269333662.1">
    <property type="nucleotide sequence ID" value="NZ_JAMZFT010000004.1"/>
</dbReference>
<name>A0A9J6PE53_9PROT</name>
<dbReference type="Proteomes" id="UP001055804">
    <property type="component" value="Unassembled WGS sequence"/>
</dbReference>
<evidence type="ECO:0000256" key="4">
    <source>
        <dbReference type="ARBA" id="ARBA00022692"/>
    </source>
</evidence>
<evidence type="ECO:0000256" key="9">
    <source>
        <dbReference type="SAM" id="Phobius"/>
    </source>
</evidence>
<feature type="transmembrane region" description="Helical" evidence="9">
    <location>
        <begin position="6"/>
        <end position="33"/>
    </location>
</feature>
<evidence type="ECO:0000256" key="1">
    <source>
        <dbReference type="ARBA" id="ARBA00004651"/>
    </source>
</evidence>
<comment type="similarity">
    <text evidence="8">Belongs to the binding-protein-dependent transport system permease family. LivHM subfamily.</text>
</comment>
<evidence type="ECO:0000313" key="11">
    <source>
        <dbReference type="Proteomes" id="UP001055804"/>
    </source>
</evidence>
<keyword evidence="11" id="KW-1185">Reference proteome</keyword>
<dbReference type="EMBL" id="JAMZFT010000004">
    <property type="protein sequence ID" value="MCP1337693.1"/>
    <property type="molecule type" value="Genomic_DNA"/>
</dbReference>
<dbReference type="GO" id="GO:0022857">
    <property type="term" value="F:transmembrane transporter activity"/>
    <property type="evidence" value="ECO:0007669"/>
    <property type="project" value="InterPro"/>
</dbReference>
<dbReference type="InterPro" id="IPR052157">
    <property type="entry name" value="BCAA_transport_permease"/>
</dbReference>
<feature type="transmembrane region" description="Helical" evidence="9">
    <location>
        <begin position="273"/>
        <end position="292"/>
    </location>
</feature>
<feature type="transmembrane region" description="Helical" evidence="9">
    <location>
        <begin position="45"/>
        <end position="78"/>
    </location>
</feature>
<dbReference type="CDD" id="cd06582">
    <property type="entry name" value="TM_PBP1_LivH_like"/>
    <property type="match status" value="1"/>
</dbReference>
<keyword evidence="7 9" id="KW-0472">Membrane</keyword>
<evidence type="ECO:0000256" key="8">
    <source>
        <dbReference type="ARBA" id="ARBA00037998"/>
    </source>
</evidence>
<comment type="caution">
    <text evidence="10">The sequence shown here is derived from an EMBL/GenBank/DDBJ whole genome shotgun (WGS) entry which is preliminary data.</text>
</comment>
<sequence length="299" mass="31969">MSLSDFVQVLITGIAMGGIYTLMGKGLFITFLTTRALNFGQGDFLMIASFMAMAMMLSGVPVIVTVAVTLLVMIVLGLVLERVAIRPLSVHLEGSGASLAWILTTLGFGMLLQNVVTLVWGKSRYYSPPLFSSGESQVVTIFGAGVYLEELVVAGLALLAVAALYWLLFRHRWGKEISAVAFDKDTAALLGINVRRVVMLSYAIMGVLTAVAGILVGPITTVQSHMGLLFIVKGFAAVCIGGFVNPVGILIAGIGFGVVEAFSNYFDSAFGDLYPFVLFLLFIVVRPAGIFAEHRADVR</sequence>
<gene>
    <name evidence="10" type="ORF">NJQ99_14825</name>
</gene>
<proteinExistence type="inferred from homology"/>
<dbReference type="Pfam" id="PF02653">
    <property type="entry name" value="BPD_transp_2"/>
    <property type="match status" value="1"/>
</dbReference>
<keyword evidence="3" id="KW-1003">Cell membrane</keyword>
<dbReference type="GO" id="GO:0006865">
    <property type="term" value="P:amino acid transport"/>
    <property type="evidence" value="ECO:0007669"/>
    <property type="project" value="UniProtKB-KW"/>
</dbReference>
<dbReference type="InterPro" id="IPR037294">
    <property type="entry name" value="ABC_BtuC-like"/>
</dbReference>
<feature type="transmembrane region" description="Helical" evidence="9">
    <location>
        <begin position="197"/>
        <end position="216"/>
    </location>
</feature>
<dbReference type="GO" id="GO:0005886">
    <property type="term" value="C:plasma membrane"/>
    <property type="evidence" value="ECO:0007669"/>
    <property type="project" value="UniProtKB-SubCell"/>
</dbReference>
<keyword evidence="2" id="KW-0813">Transport</keyword>
<keyword evidence="4 9" id="KW-0812">Transmembrane</keyword>
<organism evidence="10 11">
    <name type="scientific">Futiania mangrovi</name>
    <dbReference type="NCBI Taxonomy" id="2959716"/>
    <lineage>
        <taxon>Bacteria</taxon>
        <taxon>Pseudomonadati</taxon>
        <taxon>Pseudomonadota</taxon>
        <taxon>Alphaproteobacteria</taxon>
        <taxon>Futianiales</taxon>
        <taxon>Futianiaceae</taxon>
        <taxon>Futiania</taxon>
    </lineage>
</organism>
<dbReference type="Gene3D" id="1.10.3470.10">
    <property type="entry name" value="ABC transporter involved in vitamin B12 uptake, BtuC"/>
    <property type="match status" value="1"/>
</dbReference>
<dbReference type="PANTHER" id="PTHR11795:SF450">
    <property type="entry name" value="ABC TRANSPORTER PERMEASE PROTEIN"/>
    <property type="match status" value="1"/>
</dbReference>
<feature type="transmembrane region" description="Helical" evidence="9">
    <location>
        <begin position="228"/>
        <end position="253"/>
    </location>
</feature>
<evidence type="ECO:0000256" key="3">
    <source>
        <dbReference type="ARBA" id="ARBA00022475"/>
    </source>
</evidence>
<dbReference type="AlphaFoldDB" id="A0A9J6PE53"/>
<evidence type="ECO:0000313" key="10">
    <source>
        <dbReference type="EMBL" id="MCP1337693.1"/>
    </source>
</evidence>
<keyword evidence="5" id="KW-0029">Amino-acid transport</keyword>